<dbReference type="EMBL" id="SMRU01000025">
    <property type="protein sequence ID" value="TDF92062.1"/>
    <property type="molecule type" value="Genomic_DNA"/>
</dbReference>
<sequence length="83" mass="9104">MLELIAKSAIITVQSARSASGEKGTMMSDFGDLKNLEDVQEIETSKFAEYAELVRQASPFSQTSIFPEFFAPKPAPLTLSFGR</sequence>
<evidence type="ECO:0000313" key="1">
    <source>
        <dbReference type="EMBL" id="TDF92062.1"/>
    </source>
</evidence>
<protein>
    <submittedName>
        <fullName evidence="1">Uncharacterized protein</fullName>
    </submittedName>
</protein>
<dbReference type="RefSeq" id="WP_133205805.1">
    <property type="nucleotide sequence ID" value="NZ_SMRU01000025.1"/>
</dbReference>
<proteinExistence type="predicted"/>
<gene>
    <name evidence="1" type="ORF">E1809_18960</name>
</gene>
<organism evidence="1 2">
    <name type="scientific">Arthrobacter terricola</name>
    <dbReference type="NCBI Taxonomy" id="2547396"/>
    <lineage>
        <taxon>Bacteria</taxon>
        <taxon>Bacillati</taxon>
        <taxon>Actinomycetota</taxon>
        <taxon>Actinomycetes</taxon>
        <taxon>Micrococcales</taxon>
        <taxon>Micrococcaceae</taxon>
        <taxon>Arthrobacter</taxon>
    </lineage>
</organism>
<accession>A0A4R5KAZ5</accession>
<name>A0A4R5KAZ5_9MICC</name>
<keyword evidence="2" id="KW-1185">Reference proteome</keyword>
<evidence type="ECO:0000313" key="2">
    <source>
        <dbReference type="Proteomes" id="UP000295511"/>
    </source>
</evidence>
<dbReference type="AlphaFoldDB" id="A0A4R5KAZ5"/>
<comment type="caution">
    <text evidence="1">The sequence shown here is derived from an EMBL/GenBank/DDBJ whole genome shotgun (WGS) entry which is preliminary data.</text>
</comment>
<reference evidence="1 2" key="1">
    <citation type="submission" date="2019-03" db="EMBL/GenBank/DDBJ databases">
        <title>Whole genome sequence of Arthrobacter sp JH1-1.</title>
        <authorList>
            <person name="Trinh H.N."/>
        </authorList>
    </citation>
    <scope>NUCLEOTIDE SEQUENCE [LARGE SCALE GENOMIC DNA]</scope>
    <source>
        <strain evidence="1 2">JH1-1</strain>
    </source>
</reference>
<dbReference type="Proteomes" id="UP000295511">
    <property type="component" value="Unassembled WGS sequence"/>
</dbReference>